<comment type="caution">
    <text evidence="4">The sequence shown here is derived from an EMBL/GenBank/DDBJ whole genome shotgun (WGS) entry which is preliminary data.</text>
</comment>
<dbReference type="AlphaFoldDB" id="A0AAD3CIC3"/>
<gene>
    <name evidence="4" type="ORF">CTEN210_01818</name>
</gene>
<reference evidence="4 5" key="1">
    <citation type="journal article" date="2021" name="Sci. Rep.">
        <title>The genome of the diatom Chaetoceros tenuissimus carries an ancient integrated fragment of an extant virus.</title>
        <authorList>
            <person name="Hongo Y."/>
            <person name="Kimura K."/>
            <person name="Takaki Y."/>
            <person name="Yoshida Y."/>
            <person name="Baba S."/>
            <person name="Kobayashi G."/>
            <person name="Nagasaki K."/>
            <person name="Hano T."/>
            <person name="Tomaru Y."/>
        </authorList>
    </citation>
    <scope>NUCLEOTIDE SEQUENCE [LARGE SCALE GENOMIC DNA]</scope>
    <source>
        <strain evidence="4 5">NIES-3715</strain>
    </source>
</reference>
<dbReference type="InterPro" id="IPR013892">
    <property type="entry name" value="Cyt_c_biogenesis_Cmc1-like"/>
</dbReference>
<name>A0AAD3CIC3_9STRA</name>
<proteinExistence type="inferred from homology"/>
<evidence type="ECO:0000256" key="2">
    <source>
        <dbReference type="ARBA" id="ARBA00023157"/>
    </source>
</evidence>
<comment type="similarity">
    <text evidence="1 3">Belongs to the CMC family.</text>
</comment>
<comment type="subcellular location">
    <subcellularLocation>
        <location evidence="3">Mitochondrion</location>
    </subcellularLocation>
</comment>
<keyword evidence="2" id="KW-1015">Disulfide bond</keyword>
<dbReference type="GO" id="GO:0005739">
    <property type="term" value="C:mitochondrion"/>
    <property type="evidence" value="ECO:0007669"/>
    <property type="project" value="UniProtKB-SubCell"/>
</dbReference>
<dbReference type="EMBL" id="BLLK01000020">
    <property type="protein sequence ID" value="GFH45344.1"/>
    <property type="molecule type" value="Genomic_DNA"/>
</dbReference>
<evidence type="ECO:0000313" key="4">
    <source>
        <dbReference type="EMBL" id="GFH45344.1"/>
    </source>
</evidence>
<evidence type="ECO:0000313" key="5">
    <source>
        <dbReference type="Proteomes" id="UP001054902"/>
    </source>
</evidence>
<dbReference type="Pfam" id="PF08583">
    <property type="entry name" value="Cmc1"/>
    <property type="match status" value="1"/>
</dbReference>
<evidence type="ECO:0000256" key="3">
    <source>
        <dbReference type="RuleBase" id="RU364104"/>
    </source>
</evidence>
<evidence type="ECO:0000256" key="1">
    <source>
        <dbReference type="ARBA" id="ARBA00007347"/>
    </source>
</evidence>
<dbReference type="Proteomes" id="UP001054902">
    <property type="component" value="Unassembled WGS sequence"/>
</dbReference>
<keyword evidence="5" id="KW-1185">Reference proteome</keyword>
<keyword evidence="3" id="KW-0496">Mitochondrion</keyword>
<sequence length="111" mass="12991">MSTEELTPEQKQKLKEASRDGRLSFRKFGEHQLRREFKDIAIEKCRDHINAFGKCAQEQGLLVVFNCRQFNKDLNACMAIHNSNEAFEKYKQENEEALMKKIPGRKQDSNV</sequence>
<organism evidence="4 5">
    <name type="scientific">Chaetoceros tenuissimus</name>
    <dbReference type="NCBI Taxonomy" id="426638"/>
    <lineage>
        <taxon>Eukaryota</taxon>
        <taxon>Sar</taxon>
        <taxon>Stramenopiles</taxon>
        <taxon>Ochrophyta</taxon>
        <taxon>Bacillariophyta</taxon>
        <taxon>Coscinodiscophyceae</taxon>
        <taxon>Chaetocerotophycidae</taxon>
        <taxon>Chaetocerotales</taxon>
        <taxon>Chaetocerotaceae</taxon>
        <taxon>Chaetoceros</taxon>
    </lineage>
</organism>
<protein>
    <recommendedName>
        <fullName evidence="3">COX assembly mitochondrial protein</fullName>
    </recommendedName>
</protein>
<accession>A0AAD3CIC3</accession>